<dbReference type="KEGG" id="spat:A0O21_00710"/>
<keyword evidence="3" id="KW-0812">Transmembrane</keyword>
<dbReference type="InterPro" id="IPR042002">
    <property type="entry name" value="Sortase_C"/>
</dbReference>
<dbReference type="EMBL" id="CP014699">
    <property type="protein sequence ID" value="AND80375.1"/>
    <property type="molecule type" value="Genomic_DNA"/>
</dbReference>
<name>A0A172QAD8_9STRE</name>
<keyword evidence="3" id="KW-1133">Transmembrane helix</keyword>
<dbReference type="InterPro" id="IPR005754">
    <property type="entry name" value="Sortase"/>
</dbReference>
<keyword evidence="1" id="KW-0378">Hydrolase</keyword>
<dbReference type="InterPro" id="IPR023365">
    <property type="entry name" value="Sortase_dom-sf"/>
</dbReference>
<evidence type="ECO:0000256" key="2">
    <source>
        <dbReference type="PIRSR" id="PIRSR605754-1"/>
    </source>
</evidence>
<dbReference type="SUPFAM" id="SSF63817">
    <property type="entry name" value="Sortase"/>
    <property type="match status" value="1"/>
</dbReference>
<feature type="transmembrane region" description="Helical" evidence="3">
    <location>
        <begin position="244"/>
        <end position="265"/>
    </location>
</feature>
<feature type="active site" description="Acyl-thioester intermediate" evidence="2">
    <location>
        <position position="208"/>
    </location>
</feature>
<protein>
    <submittedName>
        <fullName evidence="4">Sortase</fullName>
    </submittedName>
</protein>
<dbReference type="NCBIfam" id="TIGR01076">
    <property type="entry name" value="sortase_fam"/>
    <property type="match status" value="1"/>
</dbReference>
<dbReference type="NCBIfam" id="NF033745">
    <property type="entry name" value="class_C_sortase"/>
    <property type="match status" value="1"/>
</dbReference>
<feature type="active site" description="Proton donor/acceptor" evidence="2">
    <location>
        <position position="146"/>
    </location>
</feature>
<evidence type="ECO:0000256" key="3">
    <source>
        <dbReference type="SAM" id="Phobius"/>
    </source>
</evidence>
<reference evidence="4 5" key="1">
    <citation type="journal article" date="2016" name="Int. J. Syst. Evol. Microbiol.">
        <title>Streptococcuspantholopis sp. nov., isolated from faeces of the Tibetan antelope (Pantholops hodgsonii).</title>
        <authorList>
            <person name="Bai X."/>
            <person name="Xiong Y."/>
            <person name="Lu S."/>
            <person name="Jin D."/>
            <person name="Lai X."/>
            <person name="Yang J."/>
            <person name="Niu L."/>
            <person name="Hu S."/>
            <person name="Meng X."/>
            <person name="Pu J."/>
            <person name="Ye C."/>
            <person name="Xu J."/>
        </authorList>
    </citation>
    <scope>NUCLEOTIDE SEQUENCE [LARGE SCALE GENOMIC DNA]</scope>
    <source>
        <strain evidence="4 5">TA 26</strain>
    </source>
</reference>
<sequence>MDWLKKHITAISLTGVFLIGLGLLAYPTVSDYWNSFHQSEAIMDYAKSVSDMDSEAYDEILASAKAYNAQNKMNWNFSKEDRTQYEKELNFNKSGIMGYINIPKIDIKLSIFHGTDESVLQTSIGHLEGTSLPIGGTGTHSVLSGHRGLPSARLFSDLDKLREGDVFTLHILDETLTYEVDQIRVVEPTDLSQLQIDPDKDYCTLVTCTPYGINTHRLLVRGHRIDNLDGNANVIADAVQLKPIFIAPFLAVPILLILLAYILLVTSRPYQERYKNRKQNYLRQHDLQPVPNNKKDRQKVLDKLERYLKHD</sequence>
<proteinExistence type="predicted"/>
<evidence type="ECO:0000313" key="5">
    <source>
        <dbReference type="Proteomes" id="UP000077317"/>
    </source>
</evidence>
<gene>
    <name evidence="4" type="ORF">A0O21_00710</name>
</gene>
<evidence type="ECO:0000256" key="1">
    <source>
        <dbReference type="ARBA" id="ARBA00022801"/>
    </source>
</evidence>
<reference evidence="5" key="2">
    <citation type="submission" date="2016-03" db="EMBL/GenBank/DDBJ databases">
        <title>Streptococcus antelopensis sp. nov., isolated from the feces of the Tibetan antelope (Pantholops hodgsonii) in Hoh Xil National Nature Reserve, Qinghai, China.</title>
        <authorList>
            <person name="Bai X."/>
        </authorList>
    </citation>
    <scope>NUCLEOTIDE SEQUENCE [LARGE SCALE GENOMIC DNA]</scope>
    <source>
        <strain evidence="5">TA 26</strain>
    </source>
</reference>
<dbReference type="GO" id="GO:0016787">
    <property type="term" value="F:hydrolase activity"/>
    <property type="evidence" value="ECO:0007669"/>
    <property type="project" value="UniProtKB-KW"/>
</dbReference>
<evidence type="ECO:0000313" key="4">
    <source>
        <dbReference type="EMBL" id="AND80375.1"/>
    </source>
</evidence>
<dbReference type="CDD" id="cd05827">
    <property type="entry name" value="Sortase_C"/>
    <property type="match status" value="1"/>
</dbReference>
<accession>A0A172QAD8</accession>
<dbReference type="STRING" id="1811193.A0O21_00710"/>
<dbReference type="AlphaFoldDB" id="A0A172QAD8"/>
<keyword evidence="3" id="KW-0472">Membrane</keyword>
<dbReference type="Gene3D" id="2.40.260.10">
    <property type="entry name" value="Sortase"/>
    <property type="match status" value="1"/>
</dbReference>
<dbReference type="Proteomes" id="UP000077317">
    <property type="component" value="Chromosome"/>
</dbReference>
<dbReference type="Pfam" id="PF04203">
    <property type="entry name" value="Sortase"/>
    <property type="match status" value="1"/>
</dbReference>
<organism evidence="4 5">
    <name type="scientific">Streptococcus pantholopis</name>
    <dbReference type="NCBI Taxonomy" id="1811193"/>
    <lineage>
        <taxon>Bacteria</taxon>
        <taxon>Bacillati</taxon>
        <taxon>Bacillota</taxon>
        <taxon>Bacilli</taxon>
        <taxon>Lactobacillales</taxon>
        <taxon>Streptococcaceae</taxon>
        <taxon>Streptococcus</taxon>
    </lineage>
</organism>
<keyword evidence="5" id="KW-1185">Reference proteome</keyword>